<dbReference type="InterPro" id="IPR027417">
    <property type="entry name" value="P-loop_NTPase"/>
</dbReference>
<evidence type="ECO:0000313" key="2">
    <source>
        <dbReference type="EMBL" id="EJU07396.1"/>
    </source>
</evidence>
<name>A0ABN0GZJ3_9FUSO</name>
<accession>A0ABN0GZJ3</accession>
<comment type="caution">
    <text evidence="2">The sequence shown here is derived from an EMBL/GenBank/DDBJ whole genome shotgun (WGS) entry which is preliminary data.</text>
</comment>
<evidence type="ECO:0000313" key="3">
    <source>
        <dbReference type="Proteomes" id="UP000004829"/>
    </source>
</evidence>
<reference evidence="3" key="1">
    <citation type="journal article" date="2012" name="J. Bacteriol.">
        <title>Draft Genome Sequence of Fusobacterium nucleatum ChDC F128, Isolated from a Periodontitis Lesion.</title>
        <authorList>
            <person name="Park S.N."/>
            <person name="Kong S.W."/>
            <person name="Kim H.S."/>
            <person name="Park M.S."/>
            <person name="Lee J.W."/>
            <person name="Cho E."/>
            <person name="Lim Y.K."/>
            <person name="Choi M.H."/>
            <person name="Chang Y.H."/>
            <person name="Shin J.H."/>
            <person name="Park H.S."/>
            <person name="Choi S.H."/>
            <person name="Kook J.K."/>
        </authorList>
    </citation>
    <scope>NUCLEOTIDE SEQUENCE [LARGE SCALE GENOMIC DNA]</scope>
    <source>
        <strain evidence="3">ChDC F128</strain>
    </source>
</reference>
<dbReference type="SUPFAM" id="SSF52540">
    <property type="entry name" value="P-loop containing nucleoside triphosphate hydrolases"/>
    <property type="match status" value="2"/>
</dbReference>
<dbReference type="Gene3D" id="3.40.50.300">
    <property type="entry name" value="P-loop containing nucleotide triphosphate hydrolases"/>
    <property type="match status" value="2"/>
</dbReference>
<dbReference type="PANTHER" id="PTHR42714">
    <property type="entry name" value="TRNA MODIFICATION GTPASE GTPBP3"/>
    <property type="match status" value="1"/>
</dbReference>
<proteinExistence type="predicted"/>
<dbReference type="RefSeq" id="WP_005917933.1">
    <property type="nucleotide sequence ID" value="NZ_ALVD01000005.1"/>
</dbReference>
<evidence type="ECO:0000259" key="1">
    <source>
        <dbReference type="Pfam" id="PF01926"/>
    </source>
</evidence>
<sequence length="472" mass="53670">MDDIKFNTYRENDINKKITCIGVRPLDIMITGITGAGKSTTLNAFFQKTVAIVGDGVDPETMELDAYALNNYFRIWDTPGLGDGIEIDKIHKKKITDLLHKMYFVNEHMYAFIDLVIVIIEGSTRDMGTTYTLLNEIIIPNIQKDRILVIINQADIAMKGYYWDNITKSPDPQLISFLNEKAISVKERVKEATGVDIFTPVYYSAEYNWNVKAVFDFIIDNMPLEKRKLYSKEKNINIMITGATGCGKSSTINALFDLDIAKVGSGINLVTTTINHYDLDNLILWDTPGLGDGKEADARYTKNIINKLLEKDEKGNFLIDLVLVILDGSSRDLSISYELINNVIIPNLGENKKNRILVAINQADMAMKGRNWNYKENKPEPKLVEFLDEKVKLVSKRIKEATGLDITPIYYSAGFKEDGIKQNPYNLSKLLYYIIKHTPKEKRTSYAQNINQNTEMWIDSDGLKNYKEGVFD</sequence>
<dbReference type="Pfam" id="PF01926">
    <property type="entry name" value="MMR_HSR1"/>
    <property type="match status" value="2"/>
</dbReference>
<gene>
    <name evidence="2" type="ORF">B437_06967</name>
</gene>
<organism evidence="2 3">
    <name type="scientific">Fusobacterium hwasookii ChDC F128</name>
    <dbReference type="NCBI Taxonomy" id="1216362"/>
    <lineage>
        <taxon>Bacteria</taxon>
        <taxon>Fusobacteriati</taxon>
        <taxon>Fusobacteriota</taxon>
        <taxon>Fusobacteriia</taxon>
        <taxon>Fusobacteriales</taxon>
        <taxon>Fusobacteriaceae</taxon>
        <taxon>Fusobacterium</taxon>
    </lineage>
</organism>
<feature type="domain" description="G" evidence="1">
    <location>
        <begin position="28"/>
        <end position="152"/>
    </location>
</feature>
<keyword evidence="3" id="KW-1185">Reference proteome</keyword>
<protein>
    <recommendedName>
        <fullName evidence="1">G domain-containing protein</fullName>
    </recommendedName>
</protein>
<dbReference type="CDD" id="cd00882">
    <property type="entry name" value="Ras_like_GTPase"/>
    <property type="match status" value="1"/>
</dbReference>
<dbReference type="PANTHER" id="PTHR42714:SF2">
    <property type="entry name" value="TRNA MODIFICATION GTPASE GTPBP3, MITOCHONDRIAL"/>
    <property type="match status" value="1"/>
</dbReference>
<dbReference type="EMBL" id="ALVD01000005">
    <property type="protein sequence ID" value="EJU07396.1"/>
    <property type="molecule type" value="Genomic_DNA"/>
</dbReference>
<feature type="domain" description="G" evidence="1">
    <location>
        <begin position="238"/>
        <end position="360"/>
    </location>
</feature>
<dbReference type="Proteomes" id="UP000004829">
    <property type="component" value="Unassembled WGS sequence"/>
</dbReference>
<dbReference type="InterPro" id="IPR006073">
    <property type="entry name" value="GTP-bd"/>
</dbReference>